<comment type="caution">
    <text evidence="2">The sequence shown here is derived from an EMBL/GenBank/DDBJ whole genome shotgun (WGS) entry which is preliminary data.</text>
</comment>
<evidence type="ECO:0000313" key="2">
    <source>
        <dbReference type="EMBL" id="OHS93263.1"/>
    </source>
</evidence>
<dbReference type="InterPro" id="IPR000210">
    <property type="entry name" value="BTB/POZ_dom"/>
</dbReference>
<dbReference type="RefSeq" id="XP_068346400.1">
    <property type="nucleotide sequence ID" value="XM_068513191.1"/>
</dbReference>
<accession>A0A1J4J536</accession>
<evidence type="ECO:0000313" key="3">
    <source>
        <dbReference type="Proteomes" id="UP000179807"/>
    </source>
</evidence>
<sequence>MEQTQINQFHADLIFDFGEYLNSGLMSDCTLVFPDGRKIKAHKIILATSSKFLHDAFTSGMHEDTTGEVTITFNPQNLLPQVIDFIYTSLIEITDENCMPLIEISHFYGIQNLYDFIISKFTDVVSPSNILHYVDICYNLELNEALKVLVPFMARFYRSIPIEQFSDKLDIATFCHVLTIVANDPSFESDIVAELNTFLNGAQPNAEQKEELDKLLILRTDLVKSKPSW</sequence>
<organism evidence="2 3">
    <name type="scientific">Tritrichomonas foetus</name>
    <dbReference type="NCBI Taxonomy" id="1144522"/>
    <lineage>
        <taxon>Eukaryota</taxon>
        <taxon>Metamonada</taxon>
        <taxon>Parabasalia</taxon>
        <taxon>Tritrichomonadida</taxon>
        <taxon>Tritrichomonadidae</taxon>
        <taxon>Tritrichomonas</taxon>
    </lineage>
</organism>
<dbReference type="PANTHER" id="PTHR24410:SF23">
    <property type="entry name" value="BTB DOMAIN-CONTAINING PROTEIN-RELATED"/>
    <property type="match status" value="1"/>
</dbReference>
<dbReference type="EMBL" id="MLAK01001416">
    <property type="protein sequence ID" value="OHS93263.1"/>
    <property type="molecule type" value="Genomic_DNA"/>
</dbReference>
<dbReference type="Proteomes" id="UP000179807">
    <property type="component" value="Unassembled WGS sequence"/>
</dbReference>
<name>A0A1J4J536_9EUKA</name>
<gene>
    <name evidence="2" type="ORF">TRFO_40418</name>
</gene>
<protein>
    <submittedName>
        <fullName evidence="2">BTB/POZ domain containing protein</fullName>
    </submittedName>
</protein>
<dbReference type="InterPro" id="IPR011333">
    <property type="entry name" value="SKP1/BTB/POZ_sf"/>
</dbReference>
<proteinExistence type="predicted"/>
<dbReference type="GeneID" id="94847895"/>
<dbReference type="Pfam" id="PF00651">
    <property type="entry name" value="BTB"/>
    <property type="match status" value="1"/>
</dbReference>
<dbReference type="InterPro" id="IPR051481">
    <property type="entry name" value="BTB-POZ/Galectin-3-binding"/>
</dbReference>
<dbReference type="OrthoDB" id="45365at2759"/>
<dbReference type="PROSITE" id="PS50097">
    <property type="entry name" value="BTB"/>
    <property type="match status" value="1"/>
</dbReference>
<feature type="domain" description="BTB" evidence="1">
    <location>
        <begin position="27"/>
        <end position="95"/>
    </location>
</feature>
<evidence type="ECO:0000259" key="1">
    <source>
        <dbReference type="PROSITE" id="PS50097"/>
    </source>
</evidence>
<reference evidence="2" key="1">
    <citation type="submission" date="2016-10" db="EMBL/GenBank/DDBJ databases">
        <authorList>
            <person name="Benchimol M."/>
            <person name="Almeida L.G."/>
            <person name="Vasconcelos A.T."/>
            <person name="Perreira-Neves A."/>
            <person name="Rosa I.A."/>
            <person name="Tasca T."/>
            <person name="Bogo M.R."/>
            <person name="de Souza W."/>
        </authorList>
    </citation>
    <scope>NUCLEOTIDE SEQUENCE [LARGE SCALE GENOMIC DNA]</scope>
    <source>
        <strain evidence="2">K</strain>
    </source>
</reference>
<keyword evidence="3" id="KW-1185">Reference proteome</keyword>
<dbReference type="CDD" id="cd18186">
    <property type="entry name" value="BTB_POZ_ZBTB_KLHL-like"/>
    <property type="match status" value="1"/>
</dbReference>
<dbReference type="VEuPathDB" id="TrichDB:TRFO_40418"/>
<dbReference type="SUPFAM" id="SSF54695">
    <property type="entry name" value="POZ domain"/>
    <property type="match status" value="1"/>
</dbReference>
<dbReference type="SMART" id="SM00225">
    <property type="entry name" value="BTB"/>
    <property type="match status" value="1"/>
</dbReference>
<dbReference type="Gene3D" id="3.30.710.10">
    <property type="entry name" value="Potassium Channel Kv1.1, Chain A"/>
    <property type="match status" value="1"/>
</dbReference>
<dbReference type="PANTHER" id="PTHR24410">
    <property type="entry name" value="HL07962P-RELATED"/>
    <property type="match status" value="1"/>
</dbReference>
<dbReference type="AlphaFoldDB" id="A0A1J4J536"/>